<sequence length="24" mass="2750">MRVGEKKHCTTTTSTFFLLTTLFS</sequence>
<proteinExistence type="predicted"/>
<evidence type="ECO:0000313" key="1">
    <source>
        <dbReference type="EMBL" id="JAH07824.1"/>
    </source>
</evidence>
<dbReference type="AlphaFoldDB" id="A0A0E9PTM3"/>
<dbReference type="EMBL" id="GBXM01100753">
    <property type="protein sequence ID" value="JAH07824.1"/>
    <property type="molecule type" value="Transcribed_RNA"/>
</dbReference>
<name>A0A0E9PTM3_ANGAN</name>
<reference evidence="1" key="2">
    <citation type="journal article" date="2015" name="Fish Shellfish Immunol.">
        <title>Early steps in the European eel (Anguilla anguilla)-Vibrio vulnificus interaction in the gills: Role of the RtxA13 toxin.</title>
        <authorList>
            <person name="Callol A."/>
            <person name="Pajuelo D."/>
            <person name="Ebbesson L."/>
            <person name="Teles M."/>
            <person name="MacKenzie S."/>
            <person name="Amaro C."/>
        </authorList>
    </citation>
    <scope>NUCLEOTIDE SEQUENCE</scope>
</reference>
<protein>
    <submittedName>
        <fullName evidence="1">Uncharacterized protein</fullName>
    </submittedName>
</protein>
<reference evidence="1" key="1">
    <citation type="submission" date="2014-11" db="EMBL/GenBank/DDBJ databases">
        <authorList>
            <person name="Amaro Gonzalez C."/>
        </authorList>
    </citation>
    <scope>NUCLEOTIDE SEQUENCE</scope>
</reference>
<accession>A0A0E9PTM3</accession>
<organism evidence="1">
    <name type="scientific">Anguilla anguilla</name>
    <name type="common">European freshwater eel</name>
    <name type="synonym">Muraena anguilla</name>
    <dbReference type="NCBI Taxonomy" id="7936"/>
    <lineage>
        <taxon>Eukaryota</taxon>
        <taxon>Metazoa</taxon>
        <taxon>Chordata</taxon>
        <taxon>Craniata</taxon>
        <taxon>Vertebrata</taxon>
        <taxon>Euteleostomi</taxon>
        <taxon>Actinopterygii</taxon>
        <taxon>Neopterygii</taxon>
        <taxon>Teleostei</taxon>
        <taxon>Anguilliformes</taxon>
        <taxon>Anguillidae</taxon>
        <taxon>Anguilla</taxon>
    </lineage>
</organism>